<dbReference type="Pfam" id="PF22636">
    <property type="entry name" value="FlK"/>
    <property type="match status" value="1"/>
</dbReference>
<dbReference type="Proteomes" id="UP001206639">
    <property type="component" value="Unassembled WGS sequence"/>
</dbReference>
<dbReference type="InterPro" id="IPR025540">
    <property type="entry name" value="FlK"/>
</dbReference>
<sequence>MPAVLATGYLIGLVEWACMRMVHPHLNAEERTVGTYVDLSHEAPTLPGTAVHIYAELVAMKGRQLEFDVIVDDRNAIVCRGHHRRNIVNLERFEQRLAALSSHSDG</sequence>
<dbReference type="SUPFAM" id="SSF54637">
    <property type="entry name" value="Thioesterase/thiol ester dehydrase-isomerase"/>
    <property type="match status" value="1"/>
</dbReference>
<proteinExistence type="predicted"/>
<evidence type="ECO:0000259" key="1">
    <source>
        <dbReference type="Pfam" id="PF22636"/>
    </source>
</evidence>
<evidence type="ECO:0000313" key="2">
    <source>
        <dbReference type="EMBL" id="MCT7662122.1"/>
    </source>
</evidence>
<accession>A0ABT2MIR7</accession>
<dbReference type="EMBL" id="JAODWD010000008">
    <property type="protein sequence ID" value="MCT7662122.1"/>
    <property type="molecule type" value="Genomic_DNA"/>
</dbReference>
<evidence type="ECO:0000313" key="3">
    <source>
        <dbReference type="Proteomes" id="UP001206639"/>
    </source>
</evidence>
<organism evidence="2 3">
    <name type="scientific">Mycobacterium deserti</name>
    <dbReference type="NCBI Taxonomy" id="2978347"/>
    <lineage>
        <taxon>Bacteria</taxon>
        <taxon>Bacillati</taxon>
        <taxon>Actinomycetota</taxon>
        <taxon>Actinomycetes</taxon>
        <taxon>Mycobacteriales</taxon>
        <taxon>Mycobacteriaceae</taxon>
        <taxon>Mycobacterium</taxon>
    </lineage>
</organism>
<dbReference type="InterPro" id="IPR029069">
    <property type="entry name" value="HotDog_dom_sf"/>
</dbReference>
<name>A0ABT2MIR7_9MYCO</name>
<gene>
    <name evidence="2" type="ORF">N4S67_27360</name>
</gene>
<reference evidence="3" key="1">
    <citation type="submission" date="2023-07" db="EMBL/GenBank/DDBJ databases">
        <authorList>
            <person name="Deng Y."/>
            <person name="Zhang Y.-Q."/>
        </authorList>
    </citation>
    <scope>NUCLEOTIDE SEQUENCE [LARGE SCALE GENOMIC DNA]</scope>
    <source>
        <strain evidence="3">CPCC 205710</strain>
    </source>
</reference>
<feature type="domain" description="Fluoroacetyl-CoA-specific thioesterase-like" evidence="1">
    <location>
        <begin position="2"/>
        <end position="90"/>
    </location>
</feature>
<dbReference type="InterPro" id="IPR054485">
    <property type="entry name" value="FlK-like_dom"/>
</dbReference>
<dbReference type="PIRSF" id="PIRSF014972">
    <property type="entry name" value="FlK"/>
    <property type="match status" value="1"/>
</dbReference>
<comment type="caution">
    <text evidence="2">The sequence shown here is derived from an EMBL/GenBank/DDBJ whole genome shotgun (WGS) entry which is preliminary data.</text>
</comment>
<dbReference type="RefSeq" id="WP_260996200.1">
    <property type="nucleotide sequence ID" value="NZ_JAODWD010000008.1"/>
</dbReference>
<dbReference type="PANTHER" id="PTHR36934:SF1">
    <property type="entry name" value="THIOESTERASE DOMAIN-CONTAINING PROTEIN"/>
    <property type="match status" value="1"/>
</dbReference>
<protein>
    <submittedName>
        <fullName evidence="2">Thioesterase family protein</fullName>
    </submittedName>
</protein>
<dbReference type="PANTHER" id="PTHR36934">
    <property type="entry name" value="BLR0278 PROTEIN"/>
    <property type="match status" value="1"/>
</dbReference>
<keyword evidence="3" id="KW-1185">Reference proteome</keyword>
<dbReference type="Gene3D" id="3.10.129.10">
    <property type="entry name" value="Hotdog Thioesterase"/>
    <property type="match status" value="1"/>
</dbReference>